<dbReference type="EMBL" id="SJPX01000003">
    <property type="protein sequence ID" value="TWU52028.1"/>
    <property type="molecule type" value="Genomic_DNA"/>
</dbReference>
<comment type="caution">
    <text evidence="2">The sequence shown here is derived from an EMBL/GenBank/DDBJ whole genome shotgun (WGS) entry which is preliminary data.</text>
</comment>
<feature type="transmembrane region" description="Helical" evidence="1">
    <location>
        <begin position="134"/>
        <end position="153"/>
    </location>
</feature>
<accession>A0A5C6ESP6</accession>
<organism evidence="2 3">
    <name type="scientific">Rubripirellula reticaptiva</name>
    <dbReference type="NCBI Taxonomy" id="2528013"/>
    <lineage>
        <taxon>Bacteria</taxon>
        <taxon>Pseudomonadati</taxon>
        <taxon>Planctomycetota</taxon>
        <taxon>Planctomycetia</taxon>
        <taxon>Pirellulales</taxon>
        <taxon>Pirellulaceae</taxon>
        <taxon>Rubripirellula</taxon>
    </lineage>
</organism>
<protein>
    <submittedName>
        <fullName evidence="2">Uncharacterized protein</fullName>
    </submittedName>
</protein>
<gene>
    <name evidence="2" type="ORF">Poly59_36250</name>
</gene>
<keyword evidence="3" id="KW-1185">Reference proteome</keyword>
<keyword evidence="1" id="KW-1133">Transmembrane helix</keyword>
<evidence type="ECO:0000256" key="1">
    <source>
        <dbReference type="SAM" id="Phobius"/>
    </source>
</evidence>
<feature type="transmembrane region" description="Helical" evidence="1">
    <location>
        <begin position="101"/>
        <end position="122"/>
    </location>
</feature>
<name>A0A5C6ESP6_9BACT</name>
<dbReference type="Proteomes" id="UP000317977">
    <property type="component" value="Unassembled WGS sequence"/>
</dbReference>
<proteinExistence type="predicted"/>
<evidence type="ECO:0000313" key="3">
    <source>
        <dbReference type="Proteomes" id="UP000317977"/>
    </source>
</evidence>
<reference evidence="2 3" key="1">
    <citation type="submission" date="2019-02" db="EMBL/GenBank/DDBJ databases">
        <title>Deep-cultivation of Planctomycetes and their phenomic and genomic characterization uncovers novel biology.</title>
        <authorList>
            <person name="Wiegand S."/>
            <person name="Jogler M."/>
            <person name="Boedeker C."/>
            <person name="Pinto D."/>
            <person name="Vollmers J."/>
            <person name="Rivas-Marin E."/>
            <person name="Kohn T."/>
            <person name="Peeters S.H."/>
            <person name="Heuer A."/>
            <person name="Rast P."/>
            <person name="Oberbeckmann S."/>
            <person name="Bunk B."/>
            <person name="Jeske O."/>
            <person name="Meyerdierks A."/>
            <person name="Storesund J.E."/>
            <person name="Kallscheuer N."/>
            <person name="Luecker S."/>
            <person name="Lage O.M."/>
            <person name="Pohl T."/>
            <person name="Merkel B.J."/>
            <person name="Hornburger P."/>
            <person name="Mueller R.-W."/>
            <person name="Bruemmer F."/>
            <person name="Labrenz M."/>
            <person name="Spormann A.M."/>
            <person name="Op Den Camp H."/>
            <person name="Overmann J."/>
            <person name="Amann R."/>
            <person name="Jetten M.S.M."/>
            <person name="Mascher T."/>
            <person name="Medema M.H."/>
            <person name="Devos D.P."/>
            <person name="Kaster A.-K."/>
            <person name="Ovreas L."/>
            <person name="Rohde M."/>
            <person name="Galperin M.Y."/>
            <person name="Jogler C."/>
        </authorList>
    </citation>
    <scope>NUCLEOTIDE SEQUENCE [LARGE SCALE GENOMIC DNA]</scope>
    <source>
        <strain evidence="2 3">Poly59</strain>
    </source>
</reference>
<evidence type="ECO:0000313" key="2">
    <source>
        <dbReference type="EMBL" id="TWU52028.1"/>
    </source>
</evidence>
<feature type="transmembrane region" description="Helical" evidence="1">
    <location>
        <begin position="63"/>
        <end position="89"/>
    </location>
</feature>
<keyword evidence="1" id="KW-0472">Membrane</keyword>
<keyword evidence="1" id="KW-0812">Transmembrane</keyword>
<dbReference type="AlphaFoldDB" id="A0A5C6ESP6"/>
<feature type="transmembrane region" description="Helical" evidence="1">
    <location>
        <begin position="173"/>
        <end position="192"/>
    </location>
</feature>
<sequence length="213" mass="23275">MGCNGGRERSFLKWKIVRAHLLIRNVIQTESMELTKQMELRNAYSAPTIVSTMRTSATGVRRFYLPCHFFCFILSYLVCTFLFFCLFAGPTETIASFIDQTHSWLIASALGTAVWFVHACVATLNASVRRTGPILNAIVGAVGFIACVLASQFLGDYGPNSIAIPLSWTPEYILISTYIGGSISAVAILAWATRTPMTDGEPSDASASPNRAF</sequence>